<protein>
    <recommendedName>
        <fullName evidence="7">Cystathionine gamma-synthase</fullName>
    </recommendedName>
</protein>
<dbReference type="InterPro" id="IPR015424">
    <property type="entry name" value="PyrdxlP-dep_Trfase"/>
</dbReference>
<dbReference type="InterPro" id="IPR015421">
    <property type="entry name" value="PyrdxlP-dep_Trfase_major"/>
</dbReference>
<evidence type="ECO:0000256" key="2">
    <source>
        <dbReference type="ARBA" id="ARBA00022898"/>
    </source>
</evidence>
<evidence type="ECO:0000313" key="5">
    <source>
        <dbReference type="EMBL" id="KAL0579013.1"/>
    </source>
</evidence>
<evidence type="ECO:0008006" key="7">
    <source>
        <dbReference type="Google" id="ProtNLM"/>
    </source>
</evidence>
<dbReference type="Pfam" id="PF01053">
    <property type="entry name" value="Cys_Met_Meta_PP"/>
    <property type="match status" value="1"/>
</dbReference>
<evidence type="ECO:0000313" key="6">
    <source>
        <dbReference type="Proteomes" id="UP001465976"/>
    </source>
</evidence>
<dbReference type="SUPFAM" id="SSF53383">
    <property type="entry name" value="PLP-dependent transferases"/>
    <property type="match status" value="1"/>
</dbReference>
<dbReference type="EMBL" id="JBAHYK010000075">
    <property type="protein sequence ID" value="KAL0579013.1"/>
    <property type="molecule type" value="Genomic_DNA"/>
</dbReference>
<keyword evidence="2 3" id="KW-0663">Pyridoxal phosphate</keyword>
<name>A0ABR3FUG0_9AGAR</name>
<dbReference type="PANTHER" id="PTHR11808:SF35">
    <property type="entry name" value="CYSTATHIONINE GAMMA-SYNTHASE (AFU_ORTHOLOGUE AFUA_7G01590)"/>
    <property type="match status" value="1"/>
</dbReference>
<evidence type="ECO:0000256" key="3">
    <source>
        <dbReference type="RuleBase" id="RU362118"/>
    </source>
</evidence>
<comment type="similarity">
    <text evidence="3">Belongs to the trans-sulfuration enzymes family.</text>
</comment>
<organism evidence="5 6">
    <name type="scientific">Marasmius crinis-equi</name>
    <dbReference type="NCBI Taxonomy" id="585013"/>
    <lineage>
        <taxon>Eukaryota</taxon>
        <taxon>Fungi</taxon>
        <taxon>Dikarya</taxon>
        <taxon>Basidiomycota</taxon>
        <taxon>Agaricomycotina</taxon>
        <taxon>Agaricomycetes</taxon>
        <taxon>Agaricomycetidae</taxon>
        <taxon>Agaricales</taxon>
        <taxon>Marasmiineae</taxon>
        <taxon>Marasmiaceae</taxon>
        <taxon>Marasmius</taxon>
    </lineage>
</organism>
<evidence type="ECO:0000256" key="4">
    <source>
        <dbReference type="SAM" id="MobiDB-lite"/>
    </source>
</evidence>
<sequence length="382" mass="42747">MSSTLRPADLLHGDEHVGNGPQDRADVAPPISVASTFRSDPDPEAIEFADGDMRNPKRHVYSRYTQDVRGRTEHILSKINALTHYAPKRIAVRDGYFGCHESFEIYKRGRDVEIVDLDVDYQEGDLCWLETPVNPTGESRDLKYYAEKVHKVGGKLVVDSTLGPPPLQYPFKFGADCILHSATKYFGGHSDLLAGVLIVKTEEEWSELMHDRTYLGMVTGSLESWLLLRSLRTLHLRIPRQSENATALAKWLQTIVEETASGKPYDGVPPGIIKQVYHSSLQQTDARGFHPKTQMEGGYNALFAITLTNVKKAKHLPAKTQLFVSATSLGGVESLIEYRNRADAREDPLLVRISVGVEDIEELKDDLRQALQKVAELKAQNE</sequence>
<comment type="cofactor">
    <cofactor evidence="1 3">
        <name>pyridoxal 5'-phosphate</name>
        <dbReference type="ChEBI" id="CHEBI:597326"/>
    </cofactor>
</comment>
<dbReference type="PIRSF" id="PIRSF001434">
    <property type="entry name" value="CGS"/>
    <property type="match status" value="1"/>
</dbReference>
<dbReference type="Gene3D" id="3.40.640.10">
    <property type="entry name" value="Type I PLP-dependent aspartate aminotransferase-like (Major domain)"/>
    <property type="match status" value="1"/>
</dbReference>
<proteinExistence type="inferred from homology"/>
<dbReference type="Gene3D" id="3.90.1150.10">
    <property type="entry name" value="Aspartate Aminotransferase, domain 1"/>
    <property type="match status" value="1"/>
</dbReference>
<dbReference type="Proteomes" id="UP001465976">
    <property type="component" value="Unassembled WGS sequence"/>
</dbReference>
<comment type="caution">
    <text evidence="5">The sequence shown here is derived from an EMBL/GenBank/DDBJ whole genome shotgun (WGS) entry which is preliminary data.</text>
</comment>
<dbReference type="InterPro" id="IPR000277">
    <property type="entry name" value="Cys/Met-Metab_PyrdxlP-dep_enz"/>
</dbReference>
<dbReference type="PANTHER" id="PTHR11808">
    <property type="entry name" value="TRANS-SULFURATION ENZYME FAMILY MEMBER"/>
    <property type="match status" value="1"/>
</dbReference>
<reference evidence="5 6" key="1">
    <citation type="submission" date="2024-02" db="EMBL/GenBank/DDBJ databases">
        <title>A draft genome for the cacao thread blight pathogen Marasmius crinis-equi.</title>
        <authorList>
            <person name="Cohen S.P."/>
            <person name="Baruah I.K."/>
            <person name="Amoako-Attah I."/>
            <person name="Bukari Y."/>
            <person name="Meinhardt L.W."/>
            <person name="Bailey B.A."/>
        </authorList>
    </citation>
    <scope>NUCLEOTIDE SEQUENCE [LARGE SCALE GENOMIC DNA]</scope>
    <source>
        <strain evidence="5 6">GH-76</strain>
    </source>
</reference>
<feature type="region of interest" description="Disordered" evidence="4">
    <location>
        <begin position="33"/>
        <end position="52"/>
    </location>
</feature>
<accession>A0ABR3FUG0</accession>
<keyword evidence="6" id="KW-1185">Reference proteome</keyword>
<dbReference type="InterPro" id="IPR015422">
    <property type="entry name" value="PyrdxlP-dep_Trfase_small"/>
</dbReference>
<evidence type="ECO:0000256" key="1">
    <source>
        <dbReference type="ARBA" id="ARBA00001933"/>
    </source>
</evidence>
<feature type="region of interest" description="Disordered" evidence="4">
    <location>
        <begin position="1"/>
        <end position="28"/>
    </location>
</feature>
<gene>
    <name evidence="5" type="ORF">V5O48_003008</name>
</gene>